<reference evidence="13 14" key="1">
    <citation type="submission" date="2022-09" db="EMBL/GenBank/DDBJ databases">
        <authorList>
            <person name="Giprobiosintez L."/>
        </authorList>
    </citation>
    <scope>NUCLEOTIDE SEQUENCE [LARGE SCALE GENOMIC DNA]</scope>
    <source>
        <strain evidence="14">VKPM-B-12549 (GBS-15)</strain>
    </source>
</reference>
<comment type="similarity">
    <text evidence="3 10">Belongs to the glycosyltransferase 39 family.</text>
</comment>
<dbReference type="InterPro" id="IPR032421">
    <property type="entry name" value="PMT_4TMC"/>
</dbReference>
<keyword evidence="8 10" id="KW-0472">Membrane</keyword>
<comment type="subcellular location">
    <subcellularLocation>
        <location evidence="10">Cell membrane</location>
    </subcellularLocation>
    <subcellularLocation>
        <location evidence="1">Endomembrane system</location>
        <topology evidence="1">Multi-pass membrane protein</topology>
    </subcellularLocation>
</comment>
<feature type="transmembrane region" description="Helical" evidence="10">
    <location>
        <begin position="119"/>
        <end position="141"/>
    </location>
</feature>
<keyword evidence="10" id="KW-1003">Cell membrane</keyword>
<evidence type="ECO:0000256" key="6">
    <source>
        <dbReference type="ARBA" id="ARBA00022692"/>
    </source>
</evidence>
<feature type="transmembrane region" description="Helical" evidence="10">
    <location>
        <begin position="147"/>
        <end position="165"/>
    </location>
</feature>
<feature type="transmembrane region" description="Helical" evidence="10">
    <location>
        <begin position="378"/>
        <end position="398"/>
    </location>
</feature>
<keyword evidence="6 10" id="KW-0812">Transmembrane</keyword>
<dbReference type="RefSeq" id="WP_232470371.1">
    <property type="nucleotide sequence ID" value="NZ_CP104311.1"/>
</dbReference>
<dbReference type="Proteomes" id="UP001359308">
    <property type="component" value="Chromosome"/>
</dbReference>
<dbReference type="InterPro" id="IPR027005">
    <property type="entry name" value="PMT-like"/>
</dbReference>
<proteinExistence type="inferred from homology"/>
<sequence length="452" mass="51216">MNSRTMKTAFAENSTTLGQVRKDTGFFGRLLADKRILTLFTAIVLFGFFTKISRLDYPRDFYFDEVYHGFTATIVLHGDRDAYDPWAKPPPGKAYEWTHPPLSKLIMAGMMAVFGENAFGWRIGSVLFGTLATIAAAALAFELFGSLPIAVLTAALMSLDGLLLSQSRIAMNDIYFIFFMLTALLGYVRWKGNEISVRWLYFAGAALGLALATKWTTLYVFLVLAVDLSVAAIRNRCLPPLTACLNLSIALGLLPVAIYLASYLQYFALGYGWPEFIELFRQMWFYHTGLKATHAAHSQPWQWVLNLRPVWMYVDYSVPGKIANIYNLGNSVIFYGGLYAVAASIFKMEWRRNWPVAFIMLLYFMLWLPWTISPRIMFFYHYAPAVPILCIILARWLCSNLASPEKTDRMTAKAVLAGAFLWFVVFYPDNTAIHVPLGFADSIYFLIPGWKN</sequence>
<feature type="transmembrane region" description="Helical" evidence="10">
    <location>
        <begin position="172"/>
        <end position="190"/>
    </location>
</feature>
<evidence type="ECO:0000259" key="12">
    <source>
        <dbReference type="Pfam" id="PF16192"/>
    </source>
</evidence>
<dbReference type="PANTHER" id="PTHR10050:SF46">
    <property type="entry name" value="PROTEIN O-MANNOSYL-TRANSFERASE 2"/>
    <property type="match status" value="1"/>
</dbReference>
<evidence type="ECO:0000256" key="1">
    <source>
        <dbReference type="ARBA" id="ARBA00004127"/>
    </source>
</evidence>
<keyword evidence="5 10" id="KW-0808">Transferase</keyword>
<dbReference type="Pfam" id="PF02366">
    <property type="entry name" value="PMT"/>
    <property type="match status" value="1"/>
</dbReference>
<feature type="transmembrane region" description="Helical" evidence="10">
    <location>
        <begin position="353"/>
        <end position="372"/>
    </location>
</feature>
<feature type="transmembrane region" description="Helical" evidence="10">
    <location>
        <begin position="238"/>
        <end position="261"/>
    </location>
</feature>
<evidence type="ECO:0000256" key="2">
    <source>
        <dbReference type="ARBA" id="ARBA00004922"/>
    </source>
</evidence>
<evidence type="ECO:0000313" key="14">
    <source>
        <dbReference type="Proteomes" id="UP001359308"/>
    </source>
</evidence>
<protein>
    <recommendedName>
        <fullName evidence="9 10">Polyprenol-phosphate-mannose--protein mannosyltransferase</fullName>
        <ecNumber evidence="10">2.4.1.-</ecNumber>
    </recommendedName>
</protein>
<feature type="domain" description="Protein O-mannosyl-transferase C-terminal four TM" evidence="12">
    <location>
        <begin position="273"/>
        <end position="426"/>
    </location>
</feature>
<dbReference type="EMBL" id="CP104311">
    <property type="protein sequence ID" value="WWF02103.1"/>
    <property type="molecule type" value="Genomic_DNA"/>
</dbReference>
<feature type="domain" description="ArnT-like N-terminal" evidence="11">
    <location>
        <begin position="43"/>
        <end position="262"/>
    </location>
</feature>
<evidence type="ECO:0000256" key="9">
    <source>
        <dbReference type="ARBA" id="ARBA00093617"/>
    </source>
</evidence>
<keyword evidence="4 10" id="KW-0328">Glycosyltransferase</keyword>
<evidence type="ECO:0000256" key="3">
    <source>
        <dbReference type="ARBA" id="ARBA00007222"/>
    </source>
</evidence>
<dbReference type="Pfam" id="PF16192">
    <property type="entry name" value="PMT_4TMC"/>
    <property type="match status" value="1"/>
</dbReference>
<evidence type="ECO:0000256" key="7">
    <source>
        <dbReference type="ARBA" id="ARBA00022989"/>
    </source>
</evidence>
<evidence type="ECO:0000256" key="5">
    <source>
        <dbReference type="ARBA" id="ARBA00022679"/>
    </source>
</evidence>
<dbReference type="EC" id="2.4.1.-" evidence="10"/>
<dbReference type="PANTHER" id="PTHR10050">
    <property type="entry name" value="DOLICHYL-PHOSPHATE-MANNOSE--PROTEIN MANNOSYLTRANSFERASE"/>
    <property type="match status" value="1"/>
</dbReference>
<comment type="function">
    <text evidence="10">Protein O-mannosyltransferase that catalyzes the transfer of a single mannose residue from a polyprenol phospho-mannosyl lipidic donor to the hydroxyl group of selected serine and threonine residues in acceptor proteins.</text>
</comment>
<keyword evidence="7 10" id="KW-1133">Transmembrane helix</keyword>
<organism evidence="13 14">
    <name type="scientific">Methylococcus capsulatus</name>
    <dbReference type="NCBI Taxonomy" id="414"/>
    <lineage>
        <taxon>Bacteria</taxon>
        <taxon>Pseudomonadati</taxon>
        <taxon>Pseudomonadota</taxon>
        <taxon>Gammaproteobacteria</taxon>
        <taxon>Methylococcales</taxon>
        <taxon>Methylococcaceae</taxon>
        <taxon>Methylococcus</taxon>
    </lineage>
</organism>
<feature type="transmembrane region" description="Helical" evidence="10">
    <location>
        <begin position="325"/>
        <end position="346"/>
    </location>
</feature>
<name>A0ABZ2F762_METCP</name>
<feature type="transmembrane region" description="Helical" evidence="10">
    <location>
        <begin position="36"/>
        <end position="53"/>
    </location>
</feature>
<evidence type="ECO:0000313" key="13">
    <source>
        <dbReference type="EMBL" id="WWF02103.1"/>
    </source>
</evidence>
<evidence type="ECO:0000256" key="4">
    <source>
        <dbReference type="ARBA" id="ARBA00022676"/>
    </source>
</evidence>
<evidence type="ECO:0000259" key="11">
    <source>
        <dbReference type="Pfam" id="PF02366"/>
    </source>
</evidence>
<evidence type="ECO:0000256" key="8">
    <source>
        <dbReference type="ARBA" id="ARBA00023136"/>
    </source>
</evidence>
<dbReference type="InterPro" id="IPR003342">
    <property type="entry name" value="ArnT-like_N"/>
</dbReference>
<accession>A0ABZ2F762</accession>
<keyword evidence="14" id="KW-1185">Reference proteome</keyword>
<evidence type="ECO:0000256" key="10">
    <source>
        <dbReference type="RuleBase" id="RU367007"/>
    </source>
</evidence>
<gene>
    <name evidence="13" type="ORF">N4J17_00305</name>
</gene>
<comment type="pathway">
    <text evidence="2 10">Protein modification; protein glycosylation.</text>
</comment>